<accession>A0A1L7XLM6</accession>
<dbReference type="PANTHER" id="PTHR48100:SF54">
    <property type="entry name" value="PHOSPHATASE SPAC5H10.03-RELATED"/>
    <property type="match status" value="1"/>
</dbReference>
<reference evidence="1 2" key="1">
    <citation type="submission" date="2016-03" db="EMBL/GenBank/DDBJ databases">
        <authorList>
            <person name="Ploux O."/>
        </authorList>
    </citation>
    <scope>NUCLEOTIDE SEQUENCE [LARGE SCALE GENOMIC DNA]</scope>
    <source>
        <strain evidence="1 2">UAMH 11012</strain>
    </source>
</reference>
<proteinExistence type="predicted"/>
<dbReference type="SMART" id="SM00855">
    <property type="entry name" value="PGAM"/>
    <property type="match status" value="1"/>
</dbReference>
<organism evidence="1 2">
    <name type="scientific">Phialocephala subalpina</name>
    <dbReference type="NCBI Taxonomy" id="576137"/>
    <lineage>
        <taxon>Eukaryota</taxon>
        <taxon>Fungi</taxon>
        <taxon>Dikarya</taxon>
        <taxon>Ascomycota</taxon>
        <taxon>Pezizomycotina</taxon>
        <taxon>Leotiomycetes</taxon>
        <taxon>Helotiales</taxon>
        <taxon>Mollisiaceae</taxon>
        <taxon>Phialocephala</taxon>
        <taxon>Phialocephala fortinii species complex</taxon>
    </lineage>
</organism>
<dbReference type="InterPro" id="IPR029033">
    <property type="entry name" value="His_PPase_superfam"/>
</dbReference>
<dbReference type="Proteomes" id="UP000184330">
    <property type="component" value="Unassembled WGS sequence"/>
</dbReference>
<dbReference type="AlphaFoldDB" id="A0A1L7XLM6"/>
<dbReference type="OrthoDB" id="496981at2759"/>
<dbReference type="InterPro" id="IPR013078">
    <property type="entry name" value="His_Pase_superF_clade-1"/>
</dbReference>
<keyword evidence="2" id="KW-1185">Reference proteome</keyword>
<evidence type="ECO:0000313" key="1">
    <source>
        <dbReference type="EMBL" id="CZR65942.1"/>
    </source>
</evidence>
<dbReference type="EMBL" id="FJOG01000034">
    <property type="protein sequence ID" value="CZR65942.1"/>
    <property type="molecule type" value="Genomic_DNA"/>
</dbReference>
<dbReference type="Gene3D" id="3.40.50.1240">
    <property type="entry name" value="Phosphoglycerate mutase-like"/>
    <property type="match status" value="1"/>
</dbReference>
<dbReference type="Pfam" id="PF00300">
    <property type="entry name" value="His_Phos_1"/>
    <property type="match status" value="1"/>
</dbReference>
<dbReference type="InterPro" id="IPR050275">
    <property type="entry name" value="PGM_Phosphatase"/>
</dbReference>
<evidence type="ECO:0000313" key="2">
    <source>
        <dbReference type="Proteomes" id="UP000184330"/>
    </source>
</evidence>
<dbReference type="SUPFAM" id="SSF53254">
    <property type="entry name" value="Phosphoglycerate mutase-like"/>
    <property type="match status" value="1"/>
</dbReference>
<sequence>MIEGRIHLVRHAESVHNVDKDFSRRDPELTPLGCQQAETLGRTFPYSDKLGLVITSPLRRTIQTTLLAFTNVLDKSYYDEGSGKGIDRGAELLLDPDLQERSSLPCDTGSERRALEIVFPSLDFSTLQPGWLSKEGFYSADDSAVSRRAGKVRGQLRERIVALKDSERRDVVVVTHGVFMKYLSGDPEIDLPKAGWESYTIKEDEERGSVLVPV</sequence>
<dbReference type="CDD" id="cd07067">
    <property type="entry name" value="HP_PGM_like"/>
    <property type="match status" value="1"/>
</dbReference>
<protein>
    <recommendedName>
        <fullName evidence="3">Phosphoglycerate mutase family protein</fullName>
    </recommendedName>
</protein>
<evidence type="ECO:0008006" key="3">
    <source>
        <dbReference type="Google" id="ProtNLM"/>
    </source>
</evidence>
<dbReference type="PANTHER" id="PTHR48100">
    <property type="entry name" value="BROAD-SPECIFICITY PHOSPHATASE YOR283W-RELATED"/>
    <property type="match status" value="1"/>
</dbReference>
<gene>
    <name evidence="1" type="ORF">PAC_15842</name>
</gene>
<dbReference type="GO" id="GO:0005737">
    <property type="term" value="C:cytoplasm"/>
    <property type="evidence" value="ECO:0007669"/>
    <property type="project" value="TreeGrafter"/>
</dbReference>
<dbReference type="GO" id="GO:0016791">
    <property type="term" value="F:phosphatase activity"/>
    <property type="evidence" value="ECO:0007669"/>
    <property type="project" value="TreeGrafter"/>
</dbReference>
<name>A0A1L7XLM6_9HELO</name>